<feature type="compositionally biased region" description="Gly residues" evidence="2">
    <location>
        <begin position="277"/>
        <end position="310"/>
    </location>
</feature>
<dbReference type="RefSeq" id="WP_204793567.1">
    <property type="nucleotide sequence ID" value="NZ_JACSNQ010000013.1"/>
</dbReference>
<keyword evidence="3" id="KW-0812">Transmembrane</keyword>
<comment type="caution">
    <text evidence="4">The sequence shown here is derived from an EMBL/GenBank/DDBJ whole genome shotgun (WGS) entry which is preliminary data.</text>
</comment>
<dbReference type="NCBIfam" id="NF033745">
    <property type="entry name" value="class_C_sortase"/>
    <property type="match status" value="1"/>
</dbReference>
<dbReference type="Gene3D" id="2.40.260.10">
    <property type="entry name" value="Sortase"/>
    <property type="match status" value="1"/>
</dbReference>
<reference evidence="4 5" key="1">
    <citation type="journal article" date="2021" name="Sci. Rep.">
        <title>The distribution of antibiotic resistance genes in chicken gut microbiota commensals.</title>
        <authorList>
            <person name="Juricova H."/>
            <person name="Matiasovicova J."/>
            <person name="Kubasova T."/>
            <person name="Cejkova D."/>
            <person name="Rychlik I."/>
        </authorList>
    </citation>
    <scope>NUCLEOTIDE SEQUENCE [LARGE SCALE GENOMIC DNA]</scope>
    <source>
        <strain evidence="4 5">An794</strain>
    </source>
</reference>
<keyword evidence="3" id="KW-1133">Transmembrane helix</keyword>
<keyword evidence="5" id="KW-1185">Reference proteome</keyword>
<dbReference type="Proteomes" id="UP000712527">
    <property type="component" value="Unassembled WGS sequence"/>
</dbReference>
<organism evidence="4 5">
    <name type="scientific">Olsenella profusa</name>
    <dbReference type="NCBI Taxonomy" id="138595"/>
    <lineage>
        <taxon>Bacteria</taxon>
        <taxon>Bacillati</taxon>
        <taxon>Actinomycetota</taxon>
        <taxon>Coriobacteriia</taxon>
        <taxon>Coriobacteriales</taxon>
        <taxon>Atopobiaceae</taxon>
        <taxon>Olsenella</taxon>
    </lineage>
</organism>
<evidence type="ECO:0000256" key="1">
    <source>
        <dbReference type="ARBA" id="ARBA00022801"/>
    </source>
</evidence>
<dbReference type="SUPFAM" id="SSF63817">
    <property type="entry name" value="Sortase"/>
    <property type="match status" value="1"/>
</dbReference>
<feature type="region of interest" description="Disordered" evidence="2">
    <location>
        <begin position="277"/>
        <end position="343"/>
    </location>
</feature>
<dbReference type="EMBL" id="JACSNQ010000013">
    <property type="protein sequence ID" value="MBM6775228.1"/>
    <property type="molecule type" value="Genomic_DNA"/>
</dbReference>
<dbReference type="InterPro" id="IPR042002">
    <property type="entry name" value="Sortase_C"/>
</dbReference>
<dbReference type="InterPro" id="IPR023365">
    <property type="entry name" value="Sortase_dom-sf"/>
</dbReference>
<dbReference type="Pfam" id="PF04203">
    <property type="entry name" value="Sortase"/>
    <property type="match status" value="1"/>
</dbReference>
<proteinExistence type="predicted"/>
<sequence>MRKPSKRTVSTIALVAVFLVGLSLLLYPTVSDWWNSMHQSRAIASYSGEVAEMQAEQRQELLDQAAAYNERLVGKPDRFTLSDEELEEYNSLLSVDGTNVIGYVDIDKIDCHLPIYHGTDPDVLQVGVGHLEGSSLPVGGPSTHAVITGHRGLPSARLFTDLDQMEVGDTFTVSVLDQTLTYEVDQIRIVEPTDLSDLAIEEGQDLCTLVTCTPYGINTHRLLVRGHRVENTSTVRVPADALQVDPTLVAPLVAIPLLVLLAAGVLWKTRRRPGAGVGAVGRSVGVGAGRGPGSGPGGTGFSPGVRGGSQDGRQDGPRRGFAPPGRDGRAAERKRNGGGHARR</sequence>
<feature type="transmembrane region" description="Helical" evidence="3">
    <location>
        <begin position="248"/>
        <end position="267"/>
    </location>
</feature>
<dbReference type="NCBIfam" id="TIGR01076">
    <property type="entry name" value="sortase_fam"/>
    <property type="match status" value="1"/>
</dbReference>
<dbReference type="CDD" id="cd05827">
    <property type="entry name" value="Sortase_C"/>
    <property type="match status" value="1"/>
</dbReference>
<evidence type="ECO:0000313" key="5">
    <source>
        <dbReference type="Proteomes" id="UP000712527"/>
    </source>
</evidence>
<name>A0ABS2F323_9ACTN</name>
<keyword evidence="3" id="KW-0472">Membrane</keyword>
<evidence type="ECO:0000256" key="2">
    <source>
        <dbReference type="SAM" id="MobiDB-lite"/>
    </source>
</evidence>
<dbReference type="InterPro" id="IPR005754">
    <property type="entry name" value="Sortase"/>
</dbReference>
<keyword evidence="1" id="KW-0378">Hydrolase</keyword>
<feature type="compositionally biased region" description="Basic and acidic residues" evidence="2">
    <location>
        <begin position="326"/>
        <end position="335"/>
    </location>
</feature>
<gene>
    <name evidence="4" type="ORF">H9X80_06695</name>
</gene>
<evidence type="ECO:0000313" key="4">
    <source>
        <dbReference type="EMBL" id="MBM6775228.1"/>
    </source>
</evidence>
<accession>A0ABS2F323</accession>
<protein>
    <submittedName>
        <fullName evidence="4">Class C sortase</fullName>
    </submittedName>
</protein>
<evidence type="ECO:0000256" key="3">
    <source>
        <dbReference type="SAM" id="Phobius"/>
    </source>
</evidence>